<accession>A0A9D4HKQ5</accession>
<dbReference type="Proteomes" id="UP000828390">
    <property type="component" value="Unassembled WGS sequence"/>
</dbReference>
<name>A0A9D4HKQ5_DREPO</name>
<dbReference type="EMBL" id="JAIWYP010000012">
    <property type="protein sequence ID" value="KAH3723957.1"/>
    <property type="molecule type" value="Genomic_DNA"/>
</dbReference>
<comment type="caution">
    <text evidence="1">The sequence shown here is derived from an EMBL/GenBank/DDBJ whole genome shotgun (WGS) entry which is preliminary data.</text>
</comment>
<evidence type="ECO:0000313" key="2">
    <source>
        <dbReference type="Proteomes" id="UP000828390"/>
    </source>
</evidence>
<protein>
    <submittedName>
        <fullName evidence="1">Uncharacterized protein</fullName>
    </submittedName>
</protein>
<keyword evidence="2" id="KW-1185">Reference proteome</keyword>
<reference evidence="1" key="1">
    <citation type="journal article" date="2019" name="bioRxiv">
        <title>The Genome of the Zebra Mussel, Dreissena polymorpha: A Resource for Invasive Species Research.</title>
        <authorList>
            <person name="McCartney M.A."/>
            <person name="Auch B."/>
            <person name="Kono T."/>
            <person name="Mallez S."/>
            <person name="Zhang Y."/>
            <person name="Obille A."/>
            <person name="Becker A."/>
            <person name="Abrahante J.E."/>
            <person name="Garbe J."/>
            <person name="Badalamenti J.P."/>
            <person name="Herman A."/>
            <person name="Mangelson H."/>
            <person name="Liachko I."/>
            <person name="Sullivan S."/>
            <person name="Sone E.D."/>
            <person name="Koren S."/>
            <person name="Silverstein K.A.T."/>
            <person name="Beckman K.B."/>
            <person name="Gohl D.M."/>
        </authorList>
    </citation>
    <scope>NUCLEOTIDE SEQUENCE</scope>
    <source>
        <strain evidence="1">Duluth1</strain>
        <tissue evidence="1">Whole animal</tissue>
    </source>
</reference>
<gene>
    <name evidence="1" type="ORF">DPMN_049755</name>
</gene>
<sequence>MSLPFVPVEEIEPVLHSCFGSLTDERLLQLRKYIFDQWVNSTTFQPVTWNGFRRDTRTSNDCEGWHRRMNSHARETTPPFYELIPFLNADANKFTLTRVMVAEGSMYRREKLKFKQKNEWYLRLWDLYNEGEMSAAELLSDVSSTVGPIQ</sequence>
<dbReference type="AlphaFoldDB" id="A0A9D4HKQ5"/>
<proteinExistence type="predicted"/>
<evidence type="ECO:0000313" key="1">
    <source>
        <dbReference type="EMBL" id="KAH3723957.1"/>
    </source>
</evidence>
<reference evidence="1" key="2">
    <citation type="submission" date="2020-11" db="EMBL/GenBank/DDBJ databases">
        <authorList>
            <person name="McCartney M.A."/>
            <person name="Auch B."/>
            <person name="Kono T."/>
            <person name="Mallez S."/>
            <person name="Becker A."/>
            <person name="Gohl D.M."/>
            <person name="Silverstein K.A.T."/>
            <person name="Koren S."/>
            <person name="Bechman K.B."/>
            <person name="Herman A."/>
            <person name="Abrahante J.E."/>
            <person name="Garbe J."/>
        </authorList>
    </citation>
    <scope>NUCLEOTIDE SEQUENCE</scope>
    <source>
        <strain evidence="1">Duluth1</strain>
        <tissue evidence="1">Whole animal</tissue>
    </source>
</reference>
<organism evidence="1 2">
    <name type="scientific">Dreissena polymorpha</name>
    <name type="common">Zebra mussel</name>
    <name type="synonym">Mytilus polymorpha</name>
    <dbReference type="NCBI Taxonomy" id="45954"/>
    <lineage>
        <taxon>Eukaryota</taxon>
        <taxon>Metazoa</taxon>
        <taxon>Spiralia</taxon>
        <taxon>Lophotrochozoa</taxon>
        <taxon>Mollusca</taxon>
        <taxon>Bivalvia</taxon>
        <taxon>Autobranchia</taxon>
        <taxon>Heteroconchia</taxon>
        <taxon>Euheterodonta</taxon>
        <taxon>Imparidentia</taxon>
        <taxon>Neoheterodontei</taxon>
        <taxon>Myida</taxon>
        <taxon>Dreissenoidea</taxon>
        <taxon>Dreissenidae</taxon>
        <taxon>Dreissena</taxon>
    </lineage>
</organism>